<organism evidence="1 2">
    <name type="scientific">Ottowia testudinis</name>
    <dbReference type="NCBI Taxonomy" id="2816950"/>
    <lineage>
        <taxon>Bacteria</taxon>
        <taxon>Pseudomonadati</taxon>
        <taxon>Pseudomonadota</taxon>
        <taxon>Betaproteobacteria</taxon>
        <taxon>Burkholderiales</taxon>
        <taxon>Comamonadaceae</taxon>
        <taxon>Ottowia</taxon>
    </lineage>
</organism>
<reference evidence="1" key="1">
    <citation type="submission" date="2021-03" db="EMBL/GenBank/DDBJ databases">
        <title>Ottowia sp. 27C isolated from the cloaca of a Giant Asian pond turtle (Heosemys grandis).</title>
        <authorList>
            <person name="Spergser J."/>
            <person name="Busse H.-J."/>
        </authorList>
    </citation>
    <scope>NUCLEOTIDE SEQUENCE</scope>
    <source>
        <strain evidence="1">27C</strain>
    </source>
</reference>
<dbReference type="Gene3D" id="3.30.1150.10">
    <property type="match status" value="1"/>
</dbReference>
<proteinExistence type="predicted"/>
<name>A0A975CDM5_9BURK</name>
<accession>A0A975CDM5</accession>
<protein>
    <submittedName>
        <fullName evidence="1">TonB C-terminal domain-containing protein</fullName>
    </submittedName>
</protein>
<dbReference type="KEGG" id="otd:J1M35_12345"/>
<dbReference type="AlphaFoldDB" id="A0A975CDM5"/>
<gene>
    <name evidence="1" type="ORF">J1M35_12345</name>
</gene>
<keyword evidence="2" id="KW-1185">Reference proteome</keyword>
<evidence type="ECO:0000313" key="1">
    <source>
        <dbReference type="EMBL" id="QTD43932.1"/>
    </source>
</evidence>
<evidence type="ECO:0000313" key="2">
    <source>
        <dbReference type="Proteomes" id="UP000663903"/>
    </source>
</evidence>
<dbReference type="SUPFAM" id="SSF74653">
    <property type="entry name" value="TolA/TonB C-terminal domain"/>
    <property type="match status" value="1"/>
</dbReference>
<sequence>MERVQRTFTANMVGPSNEVVAPESYAVVEVVVSEDGVVQSHELLEAKGSPAWAAAAVRAVLKTGRVPLQADGTVPSRIFIVTFRP</sequence>
<dbReference type="Proteomes" id="UP000663903">
    <property type="component" value="Chromosome"/>
</dbReference>
<dbReference type="Pfam" id="PF13103">
    <property type="entry name" value="TonB_2"/>
    <property type="match status" value="1"/>
</dbReference>
<dbReference type="EMBL" id="CP071796">
    <property type="protein sequence ID" value="QTD43932.1"/>
    <property type="molecule type" value="Genomic_DNA"/>
</dbReference>